<organism evidence="2 3">
    <name type="scientific">Hymenobacter caeli</name>
    <dbReference type="NCBI Taxonomy" id="2735894"/>
    <lineage>
        <taxon>Bacteria</taxon>
        <taxon>Pseudomonadati</taxon>
        <taxon>Bacteroidota</taxon>
        <taxon>Cytophagia</taxon>
        <taxon>Cytophagales</taxon>
        <taxon>Hymenobacteraceae</taxon>
        <taxon>Hymenobacter</taxon>
    </lineage>
</organism>
<dbReference type="RefSeq" id="WP_173810456.1">
    <property type="nucleotide sequence ID" value="NZ_JABSNP010000011.1"/>
</dbReference>
<reference evidence="2 3" key="1">
    <citation type="submission" date="2020-05" db="EMBL/GenBank/DDBJ databases">
        <title>Genomic Encyclopedia of Type Strains, Phase IV (KMG-V): Genome sequencing to study the core and pangenomes of soil and plant-associated prokaryotes.</title>
        <authorList>
            <person name="Whitman W."/>
        </authorList>
    </citation>
    <scope>NUCLEOTIDE SEQUENCE [LARGE SCALE GENOMIC DNA]</scope>
    <source>
        <strain evidence="2 3">9A</strain>
    </source>
</reference>
<keyword evidence="1" id="KW-0175">Coiled coil</keyword>
<protein>
    <submittedName>
        <fullName evidence="2">RNA-binding protein with EMAP domain</fullName>
    </submittedName>
</protein>
<dbReference type="EMBL" id="JABSNP010000011">
    <property type="protein sequence ID" value="NRT19747.1"/>
    <property type="molecule type" value="Genomic_DNA"/>
</dbReference>
<feature type="coiled-coil region" evidence="1">
    <location>
        <begin position="9"/>
        <end position="107"/>
    </location>
</feature>
<evidence type="ECO:0000256" key="1">
    <source>
        <dbReference type="SAM" id="Coils"/>
    </source>
</evidence>
<gene>
    <name evidence="2" type="ORF">HNP98_002581</name>
</gene>
<proteinExistence type="predicted"/>
<evidence type="ECO:0000313" key="3">
    <source>
        <dbReference type="Proteomes" id="UP000779507"/>
    </source>
</evidence>
<sequence length="231" mass="26904">MSIKLKKLLAAYEAERTSLTAEMEECVAEMDYGKAHLFFKALARINQQLQTLNSLQDERHDEKEDLMHSVKFLEELVDAEDYMRDYHKELLAEAKEKLAELNRFSTQKAPAEHVVRGIMVKLLAGEMSGFTLIFEASQRLSCHIKLVRKTLILTVPEIRRHRASSTLEKRHIRNFKRIGFRLYDNKDKLMLFAPYSTLAELAAVQCVLARVTFEVFYFKELAGETYIKYHP</sequence>
<name>A0ABX2FS23_9BACT</name>
<evidence type="ECO:0000313" key="2">
    <source>
        <dbReference type="EMBL" id="NRT19747.1"/>
    </source>
</evidence>
<comment type="caution">
    <text evidence="2">The sequence shown here is derived from an EMBL/GenBank/DDBJ whole genome shotgun (WGS) entry which is preliminary data.</text>
</comment>
<keyword evidence="3" id="KW-1185">Reference proteome</keyword>
<dbReference type="Proteomes" id="UP000779507">
    <property type="component" value="Unassembled WGS sequence"/>
</dbReference>
<accession>A0ABX2FS23</accession>